<dbReference type="InterPro" id="IPR017853">
    <property type="entry name" value="GH"/>
</dbReference>
<protein>
    <recommendedName>
        <fullName evidence="2">Beta-galactosidase</fullName>
    </recommendedName>
</protein>
<evidence type="ECO:0008006" key="2">
    <source>
        <dbReference type="Google" id="ProtNLM"/>
    </source>
</evidence>
<dbReference type="EMBL" id="CADCUI010000015">
    <property type="protein sequence ID" value="CAA9338617.1"/>
    <property type="molecule type" value="Genomic_DNA"/>
</dbReference>
<proteinExistence type="predicted"/>
<organism evidence="1">
    <name type="scientific">uncultured Nocardioidaceae bacterium</name>
    <dbReference type="NCBI Taxonomy" id="253824"/>
    <lineage>
        <taxon>Bacteria</taxon>
        <taxon>Bacillati</taxon>
        <taxon>Actinomycetota</taxon>
        <taxon>Actinomycetes</taxon>
        <taxon>Propionibacteriales</taxon>
        <taxon>Nocardioidaceae</taxon>
        <taxon>environmental samples</taxon>
    </lineage>
</organism>
<dbReference type="AlphaFoldDB" id="A0A6J4LSD8"/>
<sequence length="684" mass="75999">MERGVYFDGWYRGQHCYHPSLPARRLNWVEDLERYHGTMLVWSALGGGSVSLPYLEHEAYGKVAMRDRMYGVLNDSEFIAECDRRGIKVFGVVFEAQGWEFPAELDEDETEVLALNEVRGVGSPGWLGLREFGQDRYPEIWPSVSTYFPEGLRNSRGEVVTDLIEECASRALDGSLHRARWVECDDRDQQCYYMDRNNPVWREYLKAVIRIQIDAGVHGVQLDEASTPLMTLQYGGCFCHDCMSGFREHLSSLTGPLPEALRGEDLATFDYGAFLRARGEDPLRSGASTPLIAEYFTFQRKAITATFLELADYVRTYATSRGRDVLLTGNLYNVFPYYNGVIEHVDIVVTEMRNVGYLQPEWFRYVVGIARGKEVLVVENPYGGVIPRLLRRLDRGEAYDMVRLLAYEASAMGANMTAPYGSWMGSEIEDSFSLPDELALEIQSFLKQIDPLLSTVSGNDVAVLYDVASNVRLALEREVFADNRVNDTNDEVVAPFWALTANLGRHGVPFDVVAVNDDVVPSWHLTAEHLTRYSVVMLPGAADLPDWAVTELDKYKAGGGTVIIGSQGTDPAQGAAADAELLQVARAASRVQVGSVTPVGVNTHELGGGRVAVHLVNYDLDHERGVVRTARDLRIRLRDADGGQLTVTRPDGPTLVLTPRNVKGAWEVVLPVLGAYAVVEVGRA</sequence>
<dbReference type="Gene3D" id="3.40.50.880">
    <property type="match status" value="1"/>
</dbReference>
<dbReference type="Gene3D" id="3.20.20.80">
    <property type="entry name" value="Glycosidases"/>
    <property type="match status" value="1"/>
</dbReference>
<dbReference type="SUPFAM" id="SSF51445">
    <property type="entry name" value="(Trans)glycosidases"/>
    <property type="match status" value="1"/>
</dbReference>
<reference evidence="1" key="1">
    <citation type="submission" date="2020-02" db="EMBL/GenBank/DDBJ databases">
        <authorList>
            <person name="Meier V. D."/>
        </authorList>
    </citation>
    <scope>NUCLEOTIDE SEQUENCE</scope>
    <source>
        <strain evidence="1">AVDCRST_MAG34</strain>
    </source>
</reference>
<dbReference type="InterPro" id="IPR029062">
    <property type="entry name" value="Class_I_gatase-like"/>
</dbReference>
<accession>A0A6J4LSD8</accession>
<evidence type="ECO:0000313" key="1">
    <source>
        <dbReference type="EMBL" id="CAA9338617.1"/>
    </source>
</evidence>
<gene>
    <name evidence="1" type="ORF">AVDCRST_MAG34-665</name>
</gene>
<name>A0A6J4LSD8_9ACTN</name>